<protein>
    <submittedName>
        <fullName evidence="4">G_PROTEIN_RECEP_F1_2 domain-containing protein</fullName>
    </submittedName>
</protein>
<organism evidence="3 4">
    <name type="scientific">Toxocara canis</name>
    <name type="common">Canine roundworm</name>
    <dbReference type="NCBI Taxonomy" id="6265"/>
    <lineage>
        <taxon>Eukaryota</taxon>
        <taxon>Metazoa</taxon>
        <taxon>Ecdysozoa</taxon>
        <taxon>Nematoda</taxon>
        <taxon>Chromadorea</taxon>
        <taxon>Rhabditida</taxon>
        <taxon>Spirurina</taxon>
        <taxon>Ascaridomorpha</taxon>
        <taxon>Ascaridoidea</taxon>
        <taxon>Toxocaridae</taxon>
        <taxon>Toxocara</taxon>
    </lineage>
</organism>
<feature type="transmembrane region" description="Helical" evidence="1">
    <location>
        <begin position="37"/>
        <end position="64"/>
    </location>
</feature>
<evidence type="ECO:0000256" key="1">
    <source>
        <dbReference type="SAM" id="Phobius"/>
    </source>
</evidence>
<keyword evidence="1" id="KW-0472">Membrane</keyword>
<evidence type="ECO:0000313" key="2">
    <source>
        <dbReference type="EMBL" id="VDM45819.1"/>
    </source>
</evidence>
<dbReference type="EMBL" id="UYWY01022285">
    <property type="protein sequence ID" value="VDM45819.1"/>
    <property type="molecule type" value="Genomic_DNA"/>
</dbReference>
<reference evidence="2 3" key="2">
    <citation type="submission" date="2018-11" db="EMBL/GenBank/DDBJ databases">
        <authorList>
            <consortium name="Pathogen Informatics"/>
        </authorList>
    </citation>
    <scope>NUCLEOTIDE SEQUENCE [LARGE SCALE GENOMIC DNA]</scope>
</reference>
<keyword evidence="1" id="KW-0812">Transmembrane</keyword>
<feature type="transmembrane region" description="Helical" evidence="1">
    <location>
        <begin position="163"/>
        <end position="184"/>
    </location>
</feature>
<keyword evidence="3" id="KW-1185">Reference proteome</keyword>
<dbReference type="AlphaFoldDB" id="A0A183V178"/>
<feature type="transmembrane region" description="Helical" evidence="1">
    <location>
        <begin position="76"/>
        <end position="101"/>
    </location>
</feature>
<gene>
    <name evidence="2" type="ORF">TCNE_LOCUS14498</name>
</gene>
<keyword evidence="1" id="KW-1133">Transmembrane helix</keyword>
<dbReference type="Proteomes" id="UP000050794">
    <property type="component" value="Unassembled WGS sequence"/>
</dbReference>
<feature type="transmembrane region" description="Helical" evidence="1">
    <location>
        <begin position="213"/>
        <end position="236"/>
    </location>
</feature>
<feature type="transmembrane region" description="Helical" evidence="1">
    <location>
        <begin position="121"/>
        <end position="142"/>
    </location>
</feature>
<name>A0A183V178_TOXCA</name>
<dbReference type="WBParaSite" id="TCNE_0001449801-mRNA-1">
    <property type="protein sequence ID" value="TCNE_0001449801-mRNA-1"/>
    <property type="gene ID" value="TCNE_0001449801"/>
</dbReference>
<reference evidence="4" key="1">
    <citation type="submission" date="2016-06" db="UniProtKB">
        <authorList>
            <consortium name="WormBaseParasite"/>
        </authorList>
    </citation>
    <scope>IDENTIFICATION</scope>
</reference>
<sequence length="258" mass="29715">MSTAVFNTECFANLSSNDLNKLVEFEEKWMRRSELTYYIYFGWLPLPMAITALVFAIAYMVIVCHAVKRRDVSMKCYVLLLNRTIGDILCCISALVTSSYVLSVDHIRMQHFMNQALKFSWIIFAVTVAYALVVLALVKVPILSNWSGCKVETCFRIMLHSKYVIVLIIYSFTIIIFAITVVLIKRARKRGSSFMLKAPSDSDIRARFPLWKLALNVGTFATLSFPYILWCIVLLLNRDKCFALWNFIELMQLLGIIR</sequence>
<proteinExistence type="predicted"/>
<accession>A0A183V178</accession>
<evidence type="ECO:0000313" key="3">
    <source>
        <dbReference type="Proteomes" id="UP000050794"/>
    </source>
</evidence>
<evidence type="ECO:0000313" key="4">
    <source>
        <dbReference type="WBParaSite" id="TCNE_0001449801-mRNA-1"/>
    </source>
</evidence>